<comment type="caution">
    <text evidence="3">The sequence shown here is derived from an EMBL/GenBank/DDBJ whole genome shotgun (WGS) entry which is preliminary data.</text>
</comment>
<dbReference type="Gene3D" id="3.90.1570.10">
    <property type="entry name" value="tt1808, chain A"/>
    <property type="match status" value="1"/>
</dbReference>
<dbReference type="AlphaFoldDB" id="A0A939PAY2"/>
<protein>
    <submittedName>
        <fullName evidence="3">Uma2 family endonuclease</fullName>
    </submittedName>
</protein>
<keyword evidence="3" id="KW-0378">Hydrolase</keyword>
<dbReference type="Pfam" id="PF05685">
    <property type="entry name" value="Uma2"/>
    <property type="match status" value="1"/>
</dbReference>
<dbReference type="EMBL" id="JAGEOJ010000007">
    <property type="protein sequence ID" value="MBO2449083.1"/>
    <property type="molecule type" value="Genomic_DNA"/>
</dbReference>
<dbReference type="InterPro" id="IPR012296">
    <property type="entry name" value="Nuclease_put_TT1808"/>
</dbReference>
<accession>A0A939PAY2</accession>
<evidence type="ECO:0000259" key="2">
    <source>
        <dbReference type="Pfam" id="PF05685"/>
    </source>
</evidence>
<gene>
    <name evidence="3" type="ORF">J4573_18410</name>
</gene>
<proteinExistence type="predicted"/>
<dbReference type="InterPro" id="IPR008538">
    <property type="entry name" value="Uma2"/>
</dbReference>
<organism evidence="3 4">
    <name type="scientific">Actinomadura barringtoniae</name>
    <dbReference type="NCBI Taxonomy" id="1427535"/>
    <lineage>
        <taxon>Bacteria</taxon>
        <taxon>Bacillati</taxon>
        <taxon>Actinomycetota</taxon>
        <taxon>Actinomycetes</taxon>
        <taxon>Streptosporangiales</taxon>
        <taxon>Thermomonosporaceae</taxon>
        <taxon>Actinomadura</taxon>
    </lineage>
</organism>
<name>A0A939PAY2_9ACTN</name>
<dbReference type="InterPro" id="IPR011335">
    <property type="entry name" value="Restrct_endonuc-II-like"/>
</dbReference>
<dbReference type="Proteomes" id="UP000669179">
    <property type="component" value="Unassembled WGS sequence"/>
</dbReference>
<reference evidence="3" key="1">
    <citation type="submission" date="2021-03" db="EMBL/GenBank/DDBJ databases">
        <authorList>
            <person name="Kanchanasin P."/>
            <person name="Saeng-In P."/>
            <person name="Phongsopitanun W."/>
            <person name="Yuki M."/>
            <person name="Kudo T."/>
            <person name="Ohkuma M."/>
            <person name="Tanasupawat S."/>
        </authorList>
    </citation>
    <scope>NUCLEOTIDE SEQUENCE</scope>
    <source>
        <strain evidence="3">GKU 128</strain>
    </source>
</reference>
<evidence type="ECO:0000313" key="4">
    <source>
        <dbReference type="Proteomes" id="UP000669179"/>
    </source>
</evidence>
<evidence type="ECO:0000256" key="1">
    <source>
        <dbReference type="SAM" id="MobiDB-lite"/>
    </source>
</evidence>
<dbReference type="GO" id="GO:0004519">
    <property type="term" value="F:endonuclease activity"/>
    <property type="evidence" value="ECO:0007669"/>
    <property type="project" value="UniProtKB-KW"/>
</dbReference>
<dbReference type="RefSeq" id="WP_208257239.1">
    <property type="nucleotide sequence ID" value="NZ_JAGEOJ010000007.1"/>
</dbReference>
<sequence>MAPGIVVYSSDHDPYERPIPAALVSLVIEVVSPSTKRKDRRTQPALYADAGIRH</sequence>
<feature type="domain" description="Putative restriction endonuclease" evidence="2">
    <location>
        <begin position="3"/>
        <end position="53"/>
    </location>
</feature>
<dbReference type="CDD" id="cd06260">
    <property type="entry name" value="DUF820-like"/>
    <property type="match status" value="1"/>
</dbReference>
<feature type="region of interest" description="Disordered" evidence="1">
    <location>
        <begin position="34"/>
        <end position="54"/>
    </location>
</feature>
<keyword evidence="3" id="KW-0255">Endonuclease</keyword>
<keyword evidence="4" id="KW-1185">Reference proteome</keyword>
<evidence type="ECO:0000313" key="3">
    <source>
        <dbReference type="EMBL" id="MBO2449083.1"/>
    </source>
</evidence>
<dbReference type="SUPFAM" id="SSF52980">
    <property type="entry name" value="Restriction endonuclease-like"/>
    <property type="match status" value="1"/>
</dbReference>
<keyword evidence="3" id="KW-0540">Nuclease</keyword>